<evidence type="ECO:0000313" key="1">
    <source>
        <dbReference type="EMBL" id="KAJ8679309.1"/>
    </source>
</evidence>
<evidence type="ECO:0000313" key="2">
    <source>
        <dbReference type="Proteomes" id="UP001239111"/>
    </source>
</evidence>
<accession>A0ACC2P9R2</accession>
<name>A0ACC2P9R2_9HYME</name>
<sequence>MPQSVFDESRHKNKKRSADSVLFGEEHFSYLEEEDSTLWGSETPVFLARNKGMESQSISYTHLPDIFSKKFSIHDHFKGGFSVSKNNQADVTKSHNPETNKNDRGKTQSNINQLGIHLKFPKQQRIFHLETAPSLNMKESSRHAIQKRGLTVMGYKTSAAMKKLPFIRKKRPVWCPQDPKLPFKDIVYPQLLVVVDYETYKANGYDAQSVARYMAAFWNGVDMLFRKMSKLKIRINIAGLIIPADEESVPYMNHIDVFTGRRSVTDVMVDIATYFQSHQAPFPWCSYDIVVGISHLDLYSDSHSPFGLGGAAWHGSCMNKIYSVAIVQDKGDFSGSIAAAAHELAHTMGADHDIIPGGGRCSVEGQSIMSVSLNNQNKLNWSNCSISDMHSTLSDESYSCLRNKPDVGHSIPQILPGRLYSLDEVCRKMSENPNAKAREYDCKDLWCDLGFGSSMIVGPAPEGSPCSKGGEGICIEGERKTPEENENYFENSENGVGEGSTQGTEEVAWNERESIG</sequence>
<dbReference type="Proteomes" id="UP001239111">
    <property type="component" value="Chromosome 2"/>
</dbReference>
<organism evidence="1 2">
    <name type="scientific">Eretmocerus hayati</name>
    <dbReference type="NCBI Taxonomy" id="131215"/>
    <lineage>
        <taxon>Eukaryota</taxon>
        <taxon>Metazoa</taxon>
        <taxon>Ecdysozoa</taxon>
        <taxon>Arthropoda</taxon>
        <taxon>Hexapoda</taxon>
        <taxon>Insecta</taxon>
        <taxon>Pterygota</taxon>
        <taxon>Neoptera</taxon>
        <taxon>Endopterygota</taxon>
        <taxon>Hymenoptera</taxon>
        <taxon>Apocrita</taxon>
        <taxon>Proctotrupomorpha</taxon>
        <taxon>Chalcidoidea</taxon>
        <taxon>Aphelinidae</taxon>
        <taxon>Aphelininae</taxon>
        <taxon>Eretmocerus</taxon>
    </lineage>
</organism>
<proteinExistence type="predicted"/>
<reference evidence="1" key="1">
    <citation type="submission" date="2023-04" db="EMBL/GenBank/DDBJ databases">
        <title>A chromosome-level genome assembly of the parasitoid wasp Eretmocerus hayati.</title>
        <authorList>
            <person name="Zhong Y."/>
            <person name="Liu S."/>
            <person name="Liu Y."/>
        </authorList>
    </citation>
    <scope>NUCLEOTIDE SEQUENCE</scope>
    <source>
        <strain evidence="1">ZJU_SS_LIU_2023</strain>
    </source>
</reference>
<keyword evidence="2" id="KW-1185">Reference proteome</keyword>
<protein>
    <submittedName>
        <fullName evidence="1">Uncharacterized protein</fullName>
    </submittedName>
</protein>
<dbReference type="EMBL" id="CM056742">
    <property type="protein sequence ID" value="KAJ8679309.1"/>
    <property type="molecule type" value="Genomic_DNA"/>
</dbReference>
<comment type="caution">
    <text evidence="1">The sequence shown here is derived from an EMBL/GenBank/DDBJ whole genome shotgun (WGS) entry which is preliminary data.</text>
</comment>
<gene>
    <name evidence="1" type="ORF">QAD02_015096</name>
</gene>